<dbReference type="AlphaFoldDB" id="A0A7X9FQJ7"/>
<evidence type="ECO:0000313" key="2">
    <source>
        <dbReference type="EMBL" id="NMC62477.1"/>
    </source>
</evidence>
<proteinExistence type="predicted"/>
<protein>
    <submittedName>
        <fullName evidence="2">Uncharacterized protein</fullName>
    </submittedName>
</protein>
<feature type="transmembrane region" description="Helical" evidence="1">
    <location>
        <begin position="95"/>
        <end position="112"/>
    </location>
</feature>
<dbReference type="Proteomes" id="UP000524246">
    <property type="component" value="Unassembled WGS sequence"/>
</dbReference>
<evidence type="ECO:0000313" key="3">
    <source>
        <dbReference type="Proteomes" id="UP000524246"/>
    </source>
</evidence>
<evidence type="ECO:0000256" key="1">
    <source>
        <dbReference type="SAM" id="Phobius"/>
    </source>
</evidence>
<accession>A0A7X9FQJ7</accession>
<gene>
    <name evidence="2" type="ORF">GYA55_04845</name>
</gene>
<keyword evidence="1" id="KW-0812">Transmembrane</keyword>
<keyword evidence="1" id="KW-1133">Transmembrane helix</keyword>
<reference evidence="2 3" key="1">
    <citation type="journal article" date="2020" name="Biotechnol. Biofuels">
        <title>New insights from the biogas microbiome by comprehensive genome-resolved metagenomics of nearly 1600 species originating from multiple anaerobic digesters.</title>
        <authorList>
            <person name="Campanaro S."/>
            <person name="Treu L."/>
            <person name="Rodriguez-R L.M."/>
            <person name="Kovalovszki A."/>
            <person name="Ziels R.M."/>
            <person name="Maus I."/>
            <person name="Zhu X."/>
            <person name="Kougias P.G."/>
            <person name="Basile A."/>
            <person name="Luo G."/>
            <person name="Schluter A."/>
            <person name="Konstantinidis K.T."/>
            <person name="Angelidaki I."/>
        </authorList>
    </citation>
    <scope>NUCLEOTIDE SEQUENCE [LARGE SCALE GENOMIC DNA]</scope>
    <source>
        <strain evidence="2">AS27yjCOA_65</strain>
    </source>
</reference>
<feature type="transmembrane region" description="Helical" evidence="1">
    <location>
        <begin position="118"/>
        <end position="136"/>
    </location>
</feature>
<sequence>MEKLNTVESADPGFLGGSRVLLFQYKCIASSLLLYEAERASFLSKDVECYKHFRESVSFIPVEILESYLDDLMDLSISDEKLFLKKEIITHENKLLFVVLYGSIATLLFVLLQGRMLLLAACMLSLCFLLFAPEWYRSRIYAERRLKFARLLSQEINRRRGKDHGSQNPLYEAFNWRQFFSSTKPSQMPGAAYELWH</sequence>
<organism evidence="2 3">
    <name type="scientific">SAR324 cluster bacterium</name>
    <dbReference type="NCBI Taxonomy" id="2024889"/>
    <lineage>
        <taxon>Bacteria</taxon>
        <taxon>Deltaproteobacteria</taxon>
        <taxon>SAR324 cluster</taxon>
    </lineage>
</organism>
<keyword evidence="1" id="KW-0472">Membrane</keyword>
<name>A0A7X9FQJ7_9DELT</name>
<comment type="caution">
    <text evidence="2">The sequence shown here is derived from an EMBL/GenBank/DDBJ whole genome shotgun (WGS) entry which is preliminary data.</text>
</comment>
<dbReference type="EMBL" id="JAAZON010000204">
    <property type="protein sequence ID" value="NMC62477.1"/>
    <property type="molecule type" value="Genomic_DNA"/>
</dbReference>